<keyword evidence="1" id="KW-0812">Transmembrane</keyword>
<dbReference type="Gene3D" id="3.90.640.20">
    <property type="entry name" value="Heat-shock cognate protein, ATPase"/>
    <property type="match status" value="1"/>
</dbReference>
<evidence type="ECO:0000259" key="2">
    <source>
        <dbReference type="Pfam" id="PF11738"/>
    </source>
</evidence>
<keyword evidence="1" id="KW-0472">Membrane</keyword>
<comment type="caution">
    <text evidence="3">The sequence shown here is derived from an EMBL/GenBank/DDBJ whole genome shotgun (WGS) entry which is preliminary data.</text>
</comment>
<dbReference type="InterPro" id="IPR037126">
    <property type="entry name" value="PdaC/RsiV-like_sf"/>
</dbReference>
<dbReference type="AlphaFoldDB" id="A0A5C8CFJ3"/>
<feature type="transmembrane region" description="Helical" evidence="1">
    <location>
        <begin position="6"/>
        <end position="23"/>
    </location>
</feature>
<organism evidence="3 4">
    <name type="scientific">Brachyspira aalborgi</name>
    <dbReference type="NCBI Taxonomy" id="29522"/>
    <lineage>
        <taxon>Bacteria</taxon>
        <taxon>Pseudomonadati</taxon>
        <taxon>Spirochaetota</taxon>
        <taxon>Spirochaetia</taxon>
        <taxon>Brachyspirales</taxon>
        <taxon>Brachyspiraceae</taxon>
        <taxon>Brachyspira</taxon>
    </lineage>
</organism>
<dbReference type="Gene3D" id="3.30.565.40">
    <property type="entry name" value="Fervidobacterium nodosum Rt17-B1 like"/>
    <property type="match status" value="1"/>
</dbReference>
<protein>
    <submittedName>
        <fullName evidence="3">DUF3298 domain-containing protein</fullName>
    </submittedName>
</protein>
<proteinExistence type="predicted"/>
<keyword evidence="1" id="KW-1133">Transmembrane helix</keyword>
<reference evidence="3 4" key="1">
    <citation type="journal article" date="1992" name="Lakartidningen">
        <title>[Penicillin V and not amoxicillin is the first choice preparation in acute otitis].</title>
        <authorList>
            <person name="Kamme C."/>
            <person name="Lundgren K."/>
            <person name="Prellner K."/>
        </authorList>
    </citation>
    <scope>NUCLEOTIDE SEQUENCE [LARGE SCALE GENOMIC DNA]</scope>
    <source>
        <strain evidence="3 4">W1</strain>
    </source>
</reference>
<evidence type="ECO:0000313" key="3">
    <source>
        <dbReference type="EMBL" id="TXJ11131.1"/>
    </source>
</evidence>
<feature type="domain" description="DUF3298" evidence="2">
    <location>
        <begin position="289"/>
        <end position="335"/>
    </location>
</feature>
<gene>
    <name evidence="3" type="ORF">EPJ80_10950</name>
</gene>
<dbReference type="EMBL" id="SAXT01000006">
    <property type="protein sequence ID" value="TXJ11131.1"/>
    <property type="molecule type" value="Genomic_DNA"/>
</dbReference>
<dbReference type="Proteomes" id="UP000325116">
    <property type="component" value="Unassembled WGS sequence"/>
</dbReference>
<evidence type="ECO:0000313" key="4">
    <source>
        <dbReference type="Proteomes" id="UP000325116"/>
    </source>
</evidence>
<name>A0A5C8CFJ3_9SPIR</name>
<evidence type="ECO:0000256" key="1">
    <source>
        <dbReference type="SAM" id="Phobius"/>
    </source>
</evidence>
<dbReference type="RefSeq" id="WP_147759008.1">
    <property type="nucleotide sequence ID" value="NZ_SAXT01000006.1"/>
</dbReference>
<dbReference type="InterPro" id="IPR021729">
    <property type="entry name" value="DUF3298"/>
</dbReference>
<sequence length="352" mass="40039">MRRINTIIYIIPFAFLFCYNIAFSQTPSISKKEFYFMKGNIGGSAITMYLYIKGNRITGKYYYDSIKQFIDINGNINGDTFYINEFVNNNKIASLNGKVTENMFFSGDWISSDFNNKHYFNFSRYSSSSISKATIINSSLKIDLEGSGKFDSSRDAVVIENQIKSKVLDKISVDVDGVKSLDENGIADILSKEIIADYNNWKNNLSLETDINVKREIKISYLDDKIISFAINNYSFVGGVHGIDTSVAYIYSISTGNRIGVKLSELISNPSDMDLINLIRNKLLINYSEKDFFDFNAIELSDTFDITPTGIKFIYPVYKIAGYSLGIIEIEFTFSELKPFIKSSSPFFYLFE</sequence>
<dbReference type="Pfam" id="PF11738">
    <property type="entry name" value="DUF3298"/>
    <property type="match status" value="1"/>
</dbReference>
<accession>A0A5C8CFJ3</accession>